<dbReference type="AlphaFoldDB" id="A0A2T0UVM3"/>
<dbReference type="OrthoDB" id="9851094at2"/>
<dbReference type="EMBL" id="PVTJ01000001">
    <property type="protein sequence ID" value="PRY61954.1"/>
    <property type="molecule type" value="Genomic_DNA"/>
</dbReference>
<dbReference type="RefSeq" id="WP_146147936.1">
    <property type="nucleotide sequence ID" value="NZ_PVTJ01000001.1"/>
</dbReference>
<feature type="transmembrane region" description="Helical" evidence="1">
    <location>
        <begin position="12"/>
        <end position="33"/>
    </location>
</feature>
<keyword evidence="1" id="KW-0812">Transmembrane</keyword>
<evidence type="ECO:0000313" key="2">
    <source>
        <dbReference type="EMBL" id="PRY61954.1"/>
    </source>
</evidence>
<keyword evidence="1" id="KW-0472">Membrane</keyword>
<evidence type="ECO:0000256" key="1">
    <source>
        <dbReference type="SAM" id="Phobius"/>
    </source>
</evidence>
<sequence>MDDRKPLDNPLLTGMISTGVGALVLGTVIWIATTDFDPSSYSGMDESNPAGQFIGASIAGFGLMLLALAWTAAVVCRQLLDISTPADKP</sequence>
<dbReference type="Proteomes" id="UP000238176">
    <property type="component" value="Unassembled WGS sequence"/>
</dbReference>
<evidence type="ECO:0000313" key="3">
    <source>
        <dbReference type="Proteomes" id="UP000238176"/>
    </source>
</evidence>
<keyword evidence="3" id="KW-1185">Reference proteome</keyword>
<comment type="caution">
    <text evidence="2">The sequence shown here is derived from an EMBL/GenBank/DDBJ whole genome shotgun (WGS) entry which is preliminary data.</text>
</comment>
<gene>
    <name evidence="2" type="ORF">B0I28_101278</name>
</gene>
<accession>A0A2T0UVM3</accession>
<feature type="transmembrane region" description="Helical" evidence="1">
    <location>
        <begin position="53"/>
        <end position="75"/>
    </location>
</feature>
<name>A0A2T0UVM3_9ACTN</name>
<reference evidence="2 3" key="1">
    <citation type="submission" date="2018-03" db="EMBL/GenBank/DDBJ databases">
        <title>Genomic Encyclopedia of Type Strains, Phase III (KMG-III): the genomes of soil and plant-associated and newly described type strains.</title>
        <authorList>
            <person name="Whitman W."/>
        </authorList>
    </citation>
    <scope>NUCLEOTIDE SEQUENCE [LARGE SCALE GENOMIC DNA]</scope>
    <source>
        <strain evidence="2 3">CGMCC 4.7067</strain>
    </source>
</reference>
<proteinExistence type="predicted"/>
<organism evidence="2 3">
    <name type="scientific">Glycomyces artemisiae</name>
    <dbReference type="NCBI Taxonomy" id="1076443"/>
    <lineage>
        <taxon>Bacteria</taxon>
        <taxon>Bacillati</taxon>
        <taxon>Actinomycetota</taxon>
        <taxon>Actinomycetes</taxon>
        <taxon>Glycomycetales</taxon>
        <taxon>Glycomycetaceae</taxon>
        <taxon>Glycomyces</taxon>
    </lineage>
</organism>
<keyword evidence="1" id="KW-1133">Transmembrane helix</keyword>
<protein>
    <submittedName>
        <fullName evidence="2">Uncharacterized protein</fullName>
    </submittedName>
</protein>